<accession>A0A9P6B3B6</accession>
<protein>
    <recommendedName>
        <fullName evidence="10">RING-CH-type domain-containing protein</fullName>
    </recommendedName>
</protein>
<dbReference type="SMART" id="SM00744">
    <property type="entry name" value="RINGv"/>
    <property type="match status" value="1"/>
</dbReference>
<evidence type="ECO:0000256" key="4">
    <source>
        <dbReference type="ARBA" id="ARBA00022771"/>
    </source>
</evidence>
<evidence type="ECO:0000313" key="12">
    <source>
        <dbReference type="Proteomes" id="UP000886523"/>
    </source>
</evidence>
<feature type="transmembrane region" description="Helical" evidence="9">
    <location>
        <begin position="406"/>
        <end position="428"/>
    </location>
</feature>
<keyword evidence="4" id="KW-0863">Zinc-finger</keyword>
<gene>
    <name evidence="11" type="ORF">BS47DRAFT_626116</name>
</gene>
<feature type="domain" description="RING-CH-type" evidence="10">
    <location>
        <begin position="34"/>
        <end position="108"/>
    </location>
</feature>
<feature type="compositionally biased region" description="Low complexity" evidence="8">
    <location>
        <begin position="291"/>
        <end position="304"/>
    </location>
</feature>
<dbReference type="InterPro" id="IPR011016">
    <property type="entry name" value="Znf_RING-CH"/>
</dbReference>
<reference evidence="11" key="1">
    <citation type="journal article" date="2020" name="Nat. Commun.">
        <title>Large-scale genome sequencing of mycorrhizal fungi provides insights into the early evolution of symbiotic traits.</title>
        <authorList>
            <person name="Miyauchi S."/>
            <person name="Kiss E."/>
            <person name="Kuo A."/>
            <person name="Drula E."/>
            <person name="Kohler A."/>
            <person name="Sanchez-Garcia M."/>
            <person name="Morin E."/>
            <person name="Andreopoulos B."/>
            <person name="Barry K.W."/>
            <person name="Bonito G."/>
            <person name="Buee M."/>
            <person name="Carver A."/>
            <person name="Chen C."/>
            <person name="Cichocki N."/>
            <person name="Clum A."/>
            <person name="Culley D."/>
            <person name="Crous P.W."/>
            <person name="Fauchery L."/>
            <person name="Girlanda M."/>
            <person name="Hayes R.D."/>
            <person name="Keri Z."/>
            <person name="LaButti K."/>
            <person name="Lipzen A."/>
            <person name="Lombard V."/>
            <person name="Magnuson J."/>
            <person name="Maillard F."/>
            <person name="Murat C."/>
            <person name="Nolan M."/>
            <person name="Ohm R.A."/>
            <person name="Pangilinan J."/>
            <person name="Pereira M.F."/>
            <person name="Perotto S."/>
            <person name="Peter M."/>
            <person name="Pfister S."/>
            <person name="Riley R."/>
            <person name="Sitrit Y."/>
            <person name="Stielow J.B."/>
            <person name="Szollosi G."/>
            <person name="Zifcakova L."/>
            <person name="Stursova M."/>
            <person name="Spatafora J.W."/>
            <person name="Tedersoo L."/>
            <person name="Vaario L.M."/>
            <person name="Yamada A."/>
            <person name="Yan M."/>
            <person name="Wang P."/>
            <person name="Xu J."/>
            <person name="Bruns T."/>
            <person name="Baldrian P."/>
            <person name="Vilgalys R."/>
            <person name="Dunand C."/>
            <person name="Henrissat B."/>
            <person name="Grigoriev I.V."/>
            <person name="Hibbett D."/>
            <person name="Nagy L.G."/>
            <person name="Martin F.M."/>
        </authorList>
    </citation>
    <scope>NUCLEOTIDE SEQUENCE</scope>
    <source>
        <strain evidence="11">UP504</strain>
    </source>
</reference>
<sequence>MPPFASGSRWYSMSNANTAGSAKQHWPYDRPPTIKDLRTRTCWICLGESTPLTSRPKTRQGWIHACSCSLVAHESCLLAWIASAESASHSSPSKASRCPQCNTKYIIRSRKPLLLRILNRAYHYATVGYRAITVCAVISGAFHFYFGRELADIAWHTTDFLSVPLILLSSHTSVLNTILPFLPVLYMPASMLFPGGHGSLFPPPLTDAVNYPPSPALTLFMAPYIGMAYHFASNKVVSWISRKTPGGPHSYTRRNLVVHINRVAEEPDQNVLPNDLAPGIDNDGEEPDNFVPNNDEPPAAAVPADDPEPAGVNVIHLTEGYVLRLIVSTLLAPFVAPVCGELLKRLSKHSAVLRTVLGIDAARGIGKIGLRSNVTALSGPLAFLMPVGLQYDGRIEDMDPVWWRNALGLSLFVLISDATTMLHLWLALRERRSRTIMSRNFSGVDYSGLDLIVEDEESGNQGVAE</sequence>
<dbReference type="SUPFAM" id="SSF57850">
    <property type="entry name" value="RING/U-box"/>
    <property type="match status" value="1"/>
</dbReference>
<dbReference type="InterPro" id="IPR013083">
    <property type="entry name" value="Znf_RING/FYVE/PHD"/>
</dbReference>
<evidence type="ECO:0000256" key="5">
    <source>
        <dbReference type="ARBA" id="ARBA00022833"/>
    </source>
</evidence>
<keyword evidence="2 9" id="KW-0812">Transmembrane</keyword>
<evidence type="ECO:0000256" key="7">
    <source>
        <dbReference type="ARBA" id="ARBA00023136"/>
    </source>
</evidence>
<organism evidence="11 12">
    <name type="scientific">Hydnum rufescens UP504</name>
    <dbReference type="NCBI Taxonomy" id="1448309"/>
    <lineage>
        <taxon>Eukaryota</taxon>
        <taxon>Fungi</taxon>
        <taxon>Dikarya</taxon>
        <taxon>Basidiomycota</taxon>
        <taxon>Agaricomycotina</taxon>
        <taxon>Agaricomycetes</taxon>
        <taxon>Cantharellales</taxon>
        <taxon>Hydnaceae</taxon>
        <taxon>Hydnum</taxon>
    </lineage>
</organism>
<comment type="subcellular location">
    <subcellularLocation>
        <location evidence="1">Membrane</location>
        <topology evidence="1">Multi-pass membrane protein</topology>
    </subcellularLocation>
</comment>
<dbReference type="AlphaFoldDB" id="A0A9P6B3B6"/>
<evidence type="ECO:0000256" key="6">
    <source>
        <dbReference type="ARBA" id="ARBA00022989"/>
    </source>
</evidence>
<evidence type="ECO:0000256" key="9">
    <source>
        <dbReference type="SAM" id="Phobius"/>
    </source>
</evidence>
<feature type="transmembrane region" description="Helical" evidence="9">
    <location>
        <begin position="373"/>
        <end position="391"/>
    </location>
</feature>
<feature type="transmembrane region" description="Helical" evidence="9">
    <location>
        <begin position="165"/>
        <end position="186"/>
    </location>
</feature>
<dbReference type="GO" id="GO:0016020">
    <property type="term" value="C:membrane"/>
    <property type="evidence" value="ECO:0007669"/>
    <property type="project" value="UniProtKB-SubCell"/>
</dbReference>
<dbReference type="Gene3D" id="3.30.40.10">
    <property type="entry name" value="Zinc/RING finger domain, C3HC4 (zinc finger)"/>
    <property type="match status" value="1"/>
</dbReference>
<evidence type="ECO:0000313" key="11">
    <source>
        <dbReference type="EMBL" id="KAF9516704.1"/>
    </source>
</evidence>
<dbReference type="Proteomes" id="UP000886523">
    <property type="component" value="Unassembled WGS sequence"/>
</dbReference>
<evidence type="ECO:0000256" key="1">
    <source>
        <dbReference type="ARBA" id="ARBA00004141"/>
    </source>
</evidence>
<evidence type="ECO:0000256" key="2">
    <source>
        <dbReference type="ARBA" id="ARBA00022692"/>
    </source>
</evidence>
<keyword evidence="5" id="KW-0862">Zinc</keyword>
<dbReference type="GO" id="GO:0008270">
    <property type="term" value="F:zinc ion binding"/>
    <property type="evidence" value="ECO:0007669"/>
    <property type="project" value="UniProtKB-KW"/>
</dbReference>
<evidence type="ECO:0000256" key="8">
    <source>
        <dbReference type="SAM" id="MobiDB-lite"/>
    </source>
</evidence>
<evidence type="ECO:0000259" key="10">
    <source>
        <dbReference type="PROSITE" id="PS51292"/>
    </source>
</evidence>
<feature type="region of interest" description="Disordered" evidence="8">
    <location>
        <begin position="271"/>
        <end position="305"/>
    </location>
</feature>
<dbReference type="OrthoDB" id="5817083at2759"/>
<name>A0A9P6B3B6_9AGAM</name>
<keyword evidence="7 9" id="KW-0472">Membrane</keyword>
<keyword evidence="6 9" id="KW-1133">Transmembrane helix</keyword>
<proteinExistence type="predicted"/>
<dbReference type="EMBL" id="MU128937">
    <property type="protein sequence ID" value="KAF9516704.1"/>
    <property type="molecule type" value="Genomic_DNA"/>
</dbReference>
<feature type="transmembrane region" description="Helical" evidence="9">
    <location>
        <begin position="121"/>
        <end position="145"/>
    </location>
</feature>
<dbReference type="PROSITE" id="PS51292">
    <property type="entry name" value="ZF_RING_CH"/>
    <property type="match status" value="1"/>
</dbReference>
<dbReference type="PANTHER" id="PTHR46283">
    <property type="entry name" value="E3 UBIQUITIN-PROTEIN LIGASE MARCH5"/>
    <property type="match status" value="1"/>
</dbReference>
<keyword evidence="3" id="KW-0479">Metal-binding</keyword>
<keyword evidence="12" id="KW-1185">Reference proteome</keyword>
<evidence type="ECO:0000256" key="3">
    <source>
        <dbReference type="ARBA" id="ARBA00022723"/>
    </source>
</evidence>
<comment type="caution">
    <text evidence="11">The sequence shown here is derived from an EMBL/GenBank/DDBJ whole genome shotgun (WGS) entry which is preliminary data.</text>
</comment>